<evidence type="ECO:0000313" key="3">
    <source>
        <dbReference type="Proteomes" id="UP001628156"/>
    </source>
</evidence>
<sequence>MKVLLIFLFTFVFTQAQTGNPTLIDVFLESGNKIKGSSYLNEAKKMAKNKVEMEQLIAKASASVSHMVRPSLPKRR</sequence>
<evidence type="ECO:0000256" key="1">
    <source>
        <dbReference type="SAM" id="SignalP"/>
    </source>
</evidence>
<feature type="chain" id="PRO_5045786079" evidence="1">
    <location>
        <begin position="17"/>
        <end position="76"/>
    </location>
</feature>
<name>A0ABQ0DMC7_9EUKA</name>
<keyword evidence="3" id="KW-1185">Reference proteome</keyword>
<evidence type="ECO:0000313" key="2">
    <source>
        <dbReference type="EMBL" id="GAB1224006.1"/>
    </source>
</evidence>
<organism evidence="2 3">
    <name type="scientific">Entamoeba nuttalli</name>
    <dbReference type="NCBI Taxonomy" id="412467"/>
    <lineage>
        <taxon>Eukaryota</taxon>
        <taxon>Amoebozoa</taxon>
        <taxon>Evosea</taxon>
        <taxon>Archamoebae</taxon>
        <taxon>Mastigamoebida</taxon>
        <taxon>Entamoebidae</taxon>
        <taxon>Entamoeba</taxon>
    </lineage>
</organism>
<dbReference type="EMBL" id="BAAFRS010000170">
    <property type="protein sequence ID" value="GAB1224006.1"/>
    <property type="molecule type" value="Genomic_DNA"/>
</dbReference>
<proteinExistence type="predicted"/>
<protein>
    <submittedName>
        <fullName evidence="2">Uncharacterized protein</fullName>
    </submittedName>
</protein>
<gene>
    <name evidence="2" type="ORF">ENUP19_0170G0018</name>
</gene>
<keyword evidence="1" id="KW-0732">Signal</keyword>
<reference evidence="2 3" key="1">
    <citation type="journal article" date="2019" name="PLoS Negl. Trop. Dis.">
        <title>Whole genome sequencing of Entamoeba nuttalli reveals mammalian host-related molecular signatures and a novel octapeptide-repeat surface protein.</title>
        <authorList>
            <person name="Tanaka M."/>
            <person name="Makiuchi T."/>
            <person name="Komiyama T."/>
            <person name="Shiina T."/>
            <person name="Osaki K."/>
            <person name="Tachibana H."/>
        </authorList>
    </citation>
    <scope>NUCLEOTIDE SEQUENCE [LARGE SCALE GENOMIC DNA]</scope>
    <source>
        <strain evidence="2 3">P19-061405</strain>
    </source>
</reference>
<comment type="caution">
    <text evidence="2">The sequence shown here is derived from an EMBL/GenBank/DDBJ whole genome shotgun (WGS) entry which is preliminary data.</text>
</comment>
<feature type="signal peptide" evidence="1">
    <location>
        <begin position="1"/>
        <end position="16"/>
    </location>
</feature>
<dbReference type="Proteomes" id="UP001628156">
    <property type="component" value="Unassembled WGS sequence"/>
</dbReference>
<accession>A0ABQ0DMC7</accession>